<reference evidence="18 19" key="1">
    <citation type="submission" date="2020-04" db="EMBL/GenBank/DDBJ databases">
        <authorList>
            <person name="Wallbank WR R."/>
            <person name="Pardo Diaz C."/>
            <person name="Kozak K."/>
            <person name="Martin S."/>
            <person name="Jiggins C."/>
            <person name="Moest M."/>
            <person name="Warren A I."/>
            <person name="Byers J.R.P. K."/>
            <person name="Montejo-Kovacevich G."/>
            <person name="Yen C E."/>
        </authorList>
    </citation>
    <scope>NUCLEOTIDE SEQUENCE [LARGE SCALE GENOMIC DNA]</scope>
</reference>
<evidence type="ECO:0000256" key="10">
    <source>
        <dbReference type="ARBA" id="ARBA00048680"/>
    </source>
</evidence>
<keyword evidence="4 17" id="KW-0812">Transmembrane</keyword>
<comment type="catalytic activity">
    <reaction evidence="15">
        <text>13-(9Z-hexadecenoyloxy)-octadecanoate + H2O = 13-hydroxy-octadecanoate + (9Z)-hexadecenoate + H(+)</text>
        <dbReference type="Rhea" id="RHEA:52076"/>
        <dbReference type="ChEBI" id="CHEBI:15377"/>
        <dbReference type="ChEBI" id="CHEBI:15378"/>
        <dbReference type="ChEBI" id="CHEBI:32372"/>
        <dbReference type="ChEBI" id="CHEBI:136304"/>
        <dbReference type="ChEBI" id="CHEBI:136315"/>
    </reaction>
    <physiologicalReaction direction="left-to-right" evidence="15">
        <dbReference type="Rhea" id="RHEA:52077"/>
    </physiologicalReaction>
</comment>
<keyword evidence="6 17" id="KW-0472">Membrane</keyword>
<dbReference type="AlphaFoldDB" id="A0A8S1AB79"/>
<dbReference type="GO" id="GO:0016020">
    <property type="term" value="C:membrane"/>
    <property type="evidence" value="ECO:0007669"/>
    <property type="project" value="InterPro"/>
</dbReference>
<evidence type="ECO:0000256" key="11">
    <source>
        <dbReference type="ARBA" id="ARBA00048701"/>
    </source>
</evidence>
<comment type="catalytic activity">
    <reaction evidence="16">
        <text>12-(9Z-hexadecenoyloxy)-octadecanoate + H2O = 12-hydroxyoctadecanoate + (9Z)-hexadecenoate + H(+)</text>
        <dbReference type="Rhea" id="RHEA:52072"/>
        <dbReference type="ChEBI" id="CHEBI:15377"/>
        <dbReference type="ChEBI" id="CHEBI:15378"/>
        <dbReference type="ChEBI" id="CHEBI:32372"/>
        <dbReference type="ChEBI" id="CHEBI:84201"/>
        <dbReference type="ChEBI" id="CHEBI:136312"/>
    </reaction>
    <physiologicalReaction direction="left-to-right" evidence="16">
        <dbReference type="Rhea" id="RHEA:52073"/>
    </physiologicalReaction>
</comment>
<feature type="transmembrane region" description="Helical" evidence="17">
    <location>
        <begin position="224"/>
        <end position="242"/>
    </location>
</feature>
<keyword evidence="19" id="KW-1185">Reference proteome</keyword>
<comment type="catalytic activity">
    <reaction evidence="9">
        <text>9-hexadecanoyloxy-octadecanoate + H2O = 9-hydroxy-octadecanoate + hexadecanoate + H(+)</text>
        <dbReference type="Rhea" id="RHEA:52052"/>
        <dbReference type="ChEBI" id="CHEBI:7896"/>
        <dbReference type="ChEBI" id="CHEBI:15377"/>
        <dbReference type="ChEBI" id="CHEBI:15378"/>
        <dbReference type="ChEBI" id="CHEBI:83670"/>
        <dbReference type="ChEBI" id="CHEBI:136286"/>
    </reaction>
    <physiologicalReaction direction="left-to-right" evidence="9">
        <dbReference type="Rhea" id="RHEA:52053"/>
    </physiologicalReaction>
</comment>
<evidence type="ECO:0000256" key="8">
    <source>
        <dbReference type="ARBA" id="ARBA00047427"/>
    </source>
</evidence>
<comment type="catalytic activity">
    <reaction evidence="13">
        <text>9-octadecanoyloxy-octadecanoate + H2O = 9-hydroxy-octadecanoate + octadecanoate + H(+)</text>
        <dbReference type="Rhea" id="RHEA:52096"/>
        <dbReference type="ChEBI" id="CHEBI:15377"/>
        <dbReference type="ChEBI" id="CHEBI:15378"/>
        <dbReference type="ChEBI" id="CHEBI:25629"/>
        <dbReference type="ChEBI" id="CHEBI:136286"/>
        <dbReference type="ChEBI" id="CHEBI:136373"/>
    </reaction>
    <physiologicalReaction direction="left-to-right" evidence="13">
        <dbReference type="Rhea" id="RHEA:52097"/>
    </physiologicalReaction>
</comment>
<evidence type="ECO:0000256" key="16">
    <source>
        <dbReference type="ARBA" id="ARBA00049428"/>
    </source>
</evidence>
<protein>
    <recommendedName>
        <fullName evidence="20">Androgen-dependent TFPI-regulating protein</fullName>
    </recommendedName>
</protein>
<evidence type="ECO:0000256" key="1">
    <source>
        <dbReference type="ARBA" id="ARBA00000923"/>
    </source>
</evidence>
<feature type="transmembrane region" description="Helical" evidence="17">
    <location>
        <begin position="156"/>
        <end position="175"/>
    </location>
</feature>
<feature type="transmembrane region" description="Helical" evidence="17">
    <location>
        <begin position="20"/>
        <end position="42"/>
    </location>
</feature>
<comment type="catalytic activity">
    <reaction evidence="12">
        <text>9-(9Z-octadecenoyloxy)-octadecanoate + H2O = 9-hydroxy-octadecanoate + (9Z)-octadecenoate + H(+)</text>
        <dbReference type="Rhea" id="RHEA:52048"/>
        <dbReference type="ChEBI" id="CHEBI:15377"/>
        <dbReference type="ChEBI" id="CHEBI:15378"/>
        <dbReference type="ChEBI" id="CHEBI:30823"/>
        <dbReference type="ChEBI" id="CHEBI:136282"/>
        <dbReference type="ChEBI" id="CHEBI:136286"/>
    </reaction>
    <physiologicalReaction direction="left-to-right" evidence="12">
        <dbReference type="Rhea" id="RHEA:52049"/>
    </physiologicalReaction>
</comment>
<comment type="catalytic activity">
    <reaction evidence="8">
        <text>13-octadecanoyloxy-octadecanoate + H2O = 13-hydroxy-octadecanoate + octadecanoate + H(+)</text>
        <dbReference type="Rhea" id="RHEA:52084"/>
        <dbReference type="ChEBI" id="CHEBI:15377"/>
        <dbReference type="ChEBI" id="CHEBI:15378"/>
        <dbReference type="ChEBI" id="CHEBI:25629"/>
        <dbReference type="ChEBI" id="CHEBI:136304"/>
        <dbReference type="ChEBI" id="CHEBI:136335"/>
    </reaction>
    <physiologicalReaction direction="left-to-right" evidence="8">
        <dbReference type="Rhea" id="RHEA:52085"/>
    </physiologicalReaction>
</comment>
<dbReference type="Proteomes" id="UP000494106">
    <property type="component" value="Unassembled WGS sequence"/>
</dbReference>
<evidence type="ECO:0000256" key="12">
    <source>
        <dbReference type="ARBA" id="ARBA00048800"/>
    </source>
</evidence>
<evidence type="ECO:0000313" key="19">
    <source>
        <dbReference type="Proteomes" id="UP000494106"/>
    </source>
</evidence>
<dbReference type="OrthoDB" id="1898221at2759"/>
<evidence type="ECO:0000256" key="2">
    <source>
        <dbReference type="ARBA" id="ARBA00004127"/>
    </source>
</evidence>
<proteinExistence type="inferred from homology"/>
<evidence type="ECO:0000256" key="3">
    <source>
        <dbReference type="ARBA" id="ARBA00009300"/>
    </source>
</evidence>
<comment type="catalytic activity">
    <reaction evidence="11">
        <text>12-(9Z-octadecenoyloxy)-octadecanoate + H2O = 12-hydroxyoctadecanoate + (9Z)-octadecenoate + H(+)</text>
        <dbReference type="Rhea" id="RHEA:52060"/>
        <dbReference type="ChEBI" id="CHEBI:15377"/>
        <dbReference type="ChEBI" id="CHEBI:15378"/>
        <dbReference type="ChEBI" id="CHEBI:30823"/>
        <dbReference type="ChEBI" id="CHEBI:84201"/>
        <dbReference type="ChEBI" id="CHEBI:136302"/>
    </reaction>
    <physiologicalReaction direction="left-to-right" evidence="11">
        <dbReference type="Rhea" id="RHEA:52061"/>
    </physiologicalReaction>
</comment>
<dbReference type="Pfam" id="PF04750">
    <property type="entry name" value="Far-17a_AIG1"/>
    <property type="match status" value="1"/>
</dbReference>
<evidence type="ECO:0000256" key="6">
    <source>
        <dbReference type="ARBA" id="ARBA00023136"/>
    </source>
</evidence>
<evidence type="ECO:0000256" key="4">
    <source>
        <dbReference type="ARBA" id="ARBA00022692"/>
    </source>
</evidence>
<evidence type="ECO:0000256" key="14">
    <source>
        <dbReference type="ARBA" id="ARBA00049296"/>
    </source>
</evidence>
<organism evidence="18 19">
    <name type="scientific">Arctia plantaginis</name>
    <name type="common">Wood tiger moth</name>
    <name type="synonym">Phalaena plantaginis</name>
    <dbReference type="NCBI Taxonomy" id="874455"/>
    <lineage>
        <taxon>Eukaryota</taxon>
        <taxon>Metazoa</taxon>
        <taxon>Ecdysozoa</taxon>
        <taxon>Arthropoda</taxon>
        <taxon>Hexapoda</taxon>
        <taxon>Insecta</taxon>
        <taxon>Pterygota</taxon>
        <taxon>Neoptera</taxon>
        <taxon>Endopterygota</taxon>
        <taxon>Lepidoptera</taxon>
        <taxon>Glossata</taxon>
        <taxon>Ditrysia</taxon>
        <taxon>Noctuoidea</taxon>
        <taxon>Erebidae</taxon>
        <taxon>Arctiinae</taxon>
        <taxon>Arctia</taxon>
    </lineage>
</organism>
<dbReference type="PANTHER" id="PTHR10989">
    <property type="entry name" value="ANDROGEN-INDUCED PROTEIN 1-RELATED"/>
    <property type="match status" value="1"/>
</dbReference>
<comment type="catalytic activity">
    <reaction evidence="7">
        <text>12-hexadecanoyloxy-octadecanoate + H2O = 12-hydroxyoctadecanoate + hexadecanoate + H(+)</text>
        <dbReference type="Rhea" id="RHEA:52056"/>
        <dbReference type="ChEBI" id="CHEBI:7896"/>
        <dbReference type="ChEBI" id="CHEBI:15377"/>
        <dbReference type="ChEBI" id="CHEBI:15378"/>
        <dbReference type="ChEBI" id="CHEBI:83677"/>
        <dbReference type="ChEBI" id="CHEBI:84201"/>
    </reaction>
    <physiologicalReaction direction="left-to-right" evidence="7">
        <dbReference type="Rhea" id="RHEA:52057"/>
    </physiologicalReaction>
</comment>
<evidence type="ECO:0000256" key="13">
    <source>
        <dbReference type="ARBA" id="ARBA00049221"/>
    </source>
</evidence>
<gene>
    <name evidence="18" type="ORF">APLA_LOCUS8806</name>
</gene>
<comment type="catalytic activity">
    <reaction evidence="14">
        <text>13-(9Z-octadecenoyloxy)-octadecanoate + H2O = 13-hydroxy-octadecanoate + (9Z)-octadecenoate + H(+)</text>
        <dbReference type="Rhea" id="RHEA:52064"/>
        <dbReference type="ChEBI" id="CHEBI:15377"/>
        <dbReference type="ChEBI" id="CHEBI:15378"/>
        <dbReference type="ChEBI" id="CHEBI:30823"/>
        <dbReference type="ChEBI" id="CHEBI:136303"/>
        <dbReference type="ChEBI" id="CHEBI:136304"/>
    </reaction>
    <physiologicalReaction direction="left-to-right" evidence="14">
        <dbReference type="Rhea" id="RHEA:52065"/>
    </physiologicalReaction>
</comment>
<comment type="catalytic activity">
    <reaction evidence="10">
        <text>12-octadecanoyloxy-octadecanoate + H2O = 12-hydroxyoctadecanoate + octadecanoate + H(+)</text>
        <dbReference type="Rhea" id="RHEA:52080"/>
        <dbReference type="ChEBI" id="CHEBI:15377"/>
        <dbReference type="ChEBI" id="CHEBI:15378"/>
        <dbReference type="ChEBI" id="CHEBI:25629"/>
        <dbReference type="ChEBI" id="CHEBI:84201"/>
        <dbReference type="ChEBI" id="CHEBI:136330"/>
    </reaction>
    <physiologicalReaction direction="left-to-right" evidence="10">
        <dbReference type="Rhea" id="RHEA:52081"/>
    </physiologicalReaction>
</comment>
<evidence type="ECO:0000256" key="17">
    <source>
        <dbReference type="SAM" id="Phobius"/>
    </source>
</evidence>
<name>A0A8S1AB79_ARCPL</name>
<comment type="catalytic activity">
    <reaction evidence="1">
        <text>9-(9Z-hexadecenoyloxy)-octadecanoate + H2O = (9Z)-hexadecenoate + 9-hydroxy-octadecanoate + H(+)</text>
        <dbReference type="Rhea" id="RHEA:52068"/>
        <dbReference type="ChEBI" id="CHEBI:15377"/>
        <dbReference type="ChEBI" id="CHEBI:15378"/>
        <dbReference type="ChEBI" id="CHEBI:32372"/>
        <dbReference type="ChEBI" id="CHEBI:136286"/>
        <dbReference type="ChEBI" id="CHEBI:136309"/>
    </reaction>
    <physiologicalReaction direction="left-to-right" evidence="1">
        <dbReference type="Rhea" id="RHEA:52069"/>
    </physiologicalReaction>
</comment>
<feature type="transmembrane region" description="Helical" evidence="17">
    <location>
        <begin position="78"/>
        <end position="96"/>
    </location>
</feature>
<dbReference type="EMBL" id="CADEBC010000511">
    <property type="protein sequence ID" value="CAB3241700.1"/>
    <property type="molecule type" value="Genomic_DNA"/>
</dbReference>
<evidence type="ECO:0000256" key="5">
    <source>
        <dbReference type="ARBA" id="ARBA00022989"/>
    </source>
</evidence>
<comment type="caution">
    <text evidence="18">The sequence shown here is derived from an EMBL/GenBank/DDBJ whole genome shotgun (WGS) entry which is preliminary data.</text>
</comment>
<dbReference type="InterPro" id="IPR006838">
    <property type="entry name" value="ADTRP_AIG1"/>
</dbReference>
<accession>A0A8S1AB79</accession>
<sequence>MYDTSIVKVRRMMRILYIKIRTMVCLLRIRIIFYTTVILMHLSNVLYMTWYVTQSHYKDEKALIFKDLEYRFFTTWNFVLQVVYSLLGLACDTLLLKNSRKKNYQLPEAMSDFREVVYSGLVWPSSLVVFSVFWSVYAFDRGLIYPEFLDTVIPPISNHVIHTVIFPVALFELVFRPRFEPETHARNVAQLCLHLSVYVCVLFFTFQERGIWLYPIFKQLYGTVYFPLALGCVGFLFFIFYYSQWPLTKMIHGSKNKQPKKTQADKKKKNK</sequence>
<dbReference type="GO" id="GO:0012505">
    <property type="term" value="C:endomembrane system"/>
    <property type="evidence" value="ECO:0007669"/>
    <property type="project" value="UniProtKB-SubCell"/>
</dbReference>
<dbReference type="PANTHER" id="PTHR10989:SF16">
    <property type="entry name" value="AT02829P-RELATED"/>
    <property type="match status" value="1"/>
</dbReference>
<evidence type="ECO:0008006" key="20">
    <source>
        <dbReference type="Google" id="ProtNLM"/>
    </source>
</evidence>
<comment type="subcellular location">
    <subcellularLocation>
        <location evidence="2">Endomembrane system</location>
        <topology evidence="2">Multi-pass membrane protein</topology>
    </subcellularLocation>
</comment>
<evidence type="ECO:0000256" key="7">
    <source>
        <dbReference type="ARBA" id="ARBA00047368"/>
    </source>
</evidence>
<evidence type="ECO:0000313" key="18">
    <source>
        <dbReference type="EMBL" id="CAB3241700.1"/>
    </source>
</evidence>
<feature type="transmembrane region" description="Helical" evidence="17">
    <location>
        <begin position="116"/>
        <end position="136"/>
    </location>
</feature>
<evidence type="ECO:0000256" key="9">
    <source>
        <dbReference type="ARBA" id="ARBA00047863"/>
    </source>
</evidence>
<comment type="similarity">
    <text evidence="3">Belongs to the AIG1 family.</text>
</comment>
<evidence type="ECO:0000256" key="15">
    <source>
        <dbReference type="ARBA" id="ARBA00049322"/>
    </source>
</evidence>
<keyword evidence="5 17" id="KW-1133">Transmembrane helix</keyword>
<feature type="transmembrane region" description="Helical" evidence="17">
    <location>
        <begin position="187"/>
        <end position="204"/>
    </location>
</feature>